<dbReference type="InterPro" id="IPR051428">
    <property type="entry name" value="Sphingo_Act-Surfact_Prot"/>
</dbReference>
<evidence type="ECO:0000256" key="1">
    <source>
        <dbReference type="ARBA" id="ARBA00023157"/>
    </source>
</evidence>
<dbReference type="STRING" id="1202772.A0A1V9Z2G3"/>
<comment type="caution">
    <text evidence="4">The sequence shown here is derived from an EMBL/GenBank/DDBJ whole genome shotgun (WGS) entry which is preliminary data.</text>
</comment>
<dbReference type="SMART" id="SM00741">
    <property type="entry name" value="SapB"/>
    <property type="match status" value="9"/>
</dbReference>
<feature type="domain" description="Saposin B-type" evidence="3">
    <location>
        <begin position="417"/>
        <end position="499"/>
    </location>
</feature>
<evidence type="ECO:0000313" key="5">
    <source>
        <dbReference type="Proteomes" id="UP000243579"/>
    </source>
</evidence>
<feature type="domain" description="Saposin B-type" evidence="3">
    <location>
        <begin position="640"/>
        <end position="722"/>
    </location>
</feature>
<dbReference type="EMBL" id="JNBR01000476">
    <property type="protein sequence ID" value="OQR92193.1"/>
    <property type="molecule type" value="Genomic_DNA"/>
</dbReference>
<gene>
    <name evidence="4" type="ORF">ACHHYP_03967</name>
</gene>
<evidence type="ECO:0000256" key="2">
    <source>
        <dbReference type="SAM" id="SignalP"/>
    </source>
</evidence>
<dbReference type="SUPFAM" id="SSF47862">
    <property type="entry name" value="Saposin"/>
    <property type="match status" value="8"/>
</dbReference>
<reference evidence="4 5" key="1">
    <citation type="journal article" date="2014" name="Genome Biol. Evol.">
        <title>The secreted proteins of Achlya hypogyna and Thraustotheca clavata identify the ancestral oomycete secretome and reveal gene acquisitions by horizontal gene transfer.</title>
        <authorList>
            <person name="Misner I."/>
            <person name="Blouin N."/>
            <person name="Leonard G."/>
            <person name="Richards T.A."/>
            <person name="Lane C.E."/>
        </authorList>
    </citation>
    <scope>NUCLEOTIDE SEQUENCE [LARGE SCALE GENOMIC DNA]</scope>
    <source>
        <strain evidence="4 5">ATCC 48635</strain>
    </source>
</reference>
<dbReference type="PANTHER" id="PTHR11480">
    <property type="entry name" value="SAPOSIN-RELATED"/>
    <property type="match status" value="1"/>
</dbReference>
<dbReference type="InterPro" id="IPR008139">
    <property type="entry name" value="SaposinB_dom"/>
</dbReference>
<feature type="chain" id="PRO_5012461347" description="Saposin B-type domain-containing protein" evidence="2">
    <location>
        <begin position="23"/>
        <end position="1065"/>
    </location>
</feature>
<dbReference type="OrthoDB" id="69496at2759"/>
<keyword evidence="5" id="KW-1185">Reference proteome</keyword>
<feature type="signal peptide" evidence="2">
    <location>
        <begin position="1"/>
        <end position="22"/>
    </location>
</feature>
<name>A0A1V9Z2G3_ACHHY</name>
<dbReference type="AlphaFoldDB" id="A0A1V9Z2G3"/>
<accession>A0A1V9Z2G3</accession>
<keyword evidence="2" id="KW-0732">Signal</keyword>
<sequence length="1065" mass="113196">MKLHVTALLASGLGLLQAGVRAEPESMSWKHLEKVMDKTMERVETFLVGDEDPCTTAVQSLLPGADDTVLATVLESLSLTPCRGRFGHFTEDQVAECLAVQNSPEVQDMIDHGLQTPALVCAWRPFWTQTTANELNGVAIDSCELCQRTTEMIEDTLKKEELAVQVIQQGLHILCQYLPEATKCKVLEERFDDIVEWVKEGFSPKHICTKIKLCTPKHLKHEHALPKPLDVHHVEHLSVAHVEKESICSICRENARIMMQFADSTHSMELYKTGIQSVCRLAPTATSCRFMTSQFDALAHEFRAGASVDEACTAVQACGHATAPTYLSCTFCEYTAGVVESALQQGGPSTLPTVKQAIGIMCSALPAVAQCDVMDEQFDALAKLVEAGKSAEETCETIHMCTKLQVATTVAAVEKTDELECLLCQYTGQIIQRVAEYSQDMVPMVKQGMQVLCSQVPEPGFQAECNAVVAVFDKLAELIEDGSSPGVACREVGLCDSARVAAPTLPTEALVQLEAKVTAVVKGQTTPTDEIQCLFCQYTGELIAQVGAYSKDMVPLVKQGMELICLRLQIPEIQAECNGVVAKFDDLASLIESGATPADACRKVHLCAAKATTVVAAPAFASLEAQVRAAVASTRAGEANKIGCVFCKYTAEMIRSVGDVSEEMVPVLKEGLVALCSAVQLPEIQTECNAVVAKFEQLVSLVAGGASADAACQKVALCGVAEARATVSKELALLEARVHDVVAGKTLRAPEDEIECLFCQYTAQIIAQVGQVSEGMLPLVKEGMQALCGQIPVAQFQDECNAVVDNFDELVTLLDGGASAADACAKVALCGAGVDTVAAPAPREADHALVMQQLAVLETKAKALVGKGDLVGCLLCEYTGEVIVQIQTFSPDLIPLVKEGLEVLCSRLAATGIQEQCDAVVSKFDALAELVQKGEPANVACSKVVLCAAPPALTTASALEQHVAHLVAHPEAVAAGEGCLFCKYSATSIAAVSRVDKAQLPKLREAIATMCTFLPPQAECDAVNEHFDELAALVDGGAGAQAACQRVGLCAPSVLVLEAALTATE</sequence>
<evidence type="ECO:0000259" key="3">
    <source>
        <dbReference type="PROSITE" id="PS50015"/>
    </source>
</evidence>
<evidence type="ECO:0000313" key="4">
    <source>
        <dbReference type="EMBL" id="OQR92193.1"/>
    </source>
</evidence>
<feature type="domain" description="Saposin B-type" evidence="3">
    <location>
        <begin position="869"/>
        <end position="951"/>
    </location>
</feature>
<feature type="domain" description="Saposin B-type" evidence="3">
    <location>
        <begin position="529"/>
        <end position="611"/>
    </location>
</feature>
<feature type="domain" description="Saposin B-type" evidence="3">
    <location>
        <begin position="139"/>
        <end position="218"/>
    </location>
</feature>
<dbReference type="Gene3D" id="1.10.225.10">
    <property type="entry name" value="Saposin-like"/>
    <property type="match status" value="8"/>
</dbReference>
<dbReference type="InterPro" id="IPR011001">
    <property type="entry name" value="Saposin-like"/>
</dbReference>
<feature type="domain" description="Saposin B-type" evidence="3">
    <location>
        <begin position="752"/>
        <end position="834"/>
    </location>
</feature>
<proteinExistence type="predicted"/>
<dbReference type="PROSITE" id="PS50015">
    <property type="entry name" value="SAP_B"/>
    <property type="match status" value="6"/>
</dbReference>
<keyword evidence="1" id="KW-1015">Disulfide bond</keyword>
<organism evidence="4 5">
    <name type="scientific">Achlya hypogyna</name>
    <name type="common">Oomycete</name>
    <name type="synonym">Protoachlya hypogyna</name>
    <dbReference type="NCBI Taxonomy" id="1202772"/>
    <lineage>
        <taxon>Eukaryota</taxon>
        <taxon>Sar</taxon>
        <taxon>Stramenopiles</taxon>
        <taxon>Oomycota</taxon>
        <taxon>Saprolegniomycetes</taxon>
        <taxon>Saprolegniales</taxon>
        <taxon>Achlyaceae</taxon>
        <taxon>Achlya</taxon>
    </lineage>
</organism>
<protein>
    <recommendedName>
        <fullName evidence="3">Saposin B-type domain-containing protein</fullName>
    </recommendedName>
</protein>
<dbReference type="Proteomes" id="UP000243579">
    <property type="component" value="Unassembled WGS sequence"/>
</dbReference>